<dbReference type="EMBL" id="FNLF01000002">
    <property type="protein sequence ID" value="SDQ47755.1"/>
    <property type="molecule type" value="Genomic_DNA"/>
</dbReference>
<gene>
    <name evidence="6" type="ORF">SAMN04489765_0571</name>
</gene>
<dbReference type="PRINTS" id="PR00455">
    <property type="entry name" value="HTHTETR"/>
</dbReference>
<dbReference type="RefSeq" id="WP_068531847.1">
    <property type="nucleotide sequence ID" value="NZ_FNLF01000002.1"/>
</dbReference>
<dbReference type="PROSITE" id="PS01081">
    <property type="entry name" value="HTH_TETR_1"/>
    <property type="match status" value="1"/>
</dbReference>
<dbReference type="PANTHER" id="PTHR30055:SF234">
    <property type="entry name" value="HTH-TYPE TRANSCRIPTIONAL REGULATOR BETI"/>
    <property type="match status" value="1"/>
</dbReference>
<reference evidence="7" key="1">
    <citation type="submission" date="2016-10" db="EMBL/GenBank/DDBJ databases">
        <authorList>
            <person name="Varghese N."/>
            <person name="Submissions S."/>
        </authorList>
    </citation>
    <scope>NUCLEOTIDE SEQUENCE [LARGE SCALE GENOMIC DNA]</scope>
    <source>
        <strain evidence="7">DSM 44142</strain>
    </source>
</reference>
<evidence type="ECO:0000256" key="3">
    <source>
        <dbReference type="ARBA" id="ARBA00023163"/>
    </source>
</evidence>
<dbReference type="InterPro" id="IPR009057">
    <property type="entry name" value="Homeodomain-like_sf"/>
</dbReference>
<dbReference type="AlphaFoldDB" id="A0A1H1B727"/>
<dbReference type="Proteomes" id="UP000183053">
    <property type="component" value="Unassembled WGS sequence"/>
</dbReference>
<dbReference type="GO" id="GO:0003700">
    <property type="term" value="F:DNA-binding transcription factor activity"/>
    <property type="evidence" value="ECO:0007669"/>
    <property type="project" value="TreeGrafter"/>
</dbReference>
<accession>A0A1H1B727</accession>
<evidence type="ECO:0000256" key="2">
    <source>
        <dbReference type="ARBA" id="ARBA00023125"/>
    </source>
</evidence>
<evidence type="ECO:0000313" key="7">
    <source>
        <dbReference type="Proteomes" id="UP000183053"/>
    </source>
</evidence>
<dbReference type="PROSITE" id="PS50977">
    <property type="entry name" value="HTH_TETR_2"/>
    <property type="match status" value="1"/>
</dbReference>
<dbReference type="OrthoDB" id="9806334at2"/>
<keyword evidence="7" id="KW-1185">Reference proteome</keyword>
<dbReference type="InterPro" id="IPR036271">
    <property type="entry name" value="Tet_transcr_reg_TetR-rel_C_sf"/>
</dbReference>
<dbReference type="SUPFAM" id="SSF48498">
    <property type="entry name" value="Tetracyclin repressor-like, C-terminal domain"/>
    <property type="match status" value="1"/>
</dbReference>
<sequence>MRPEKEIGGQRSFIEEARRRQIIAAAVEVLADHGFGGTSLARIAERAGISKGVISYHFDGKDELLREVVTQLFVAGAEFMAPRLAEQDTATDTLRVFIATNLEFLKAERRFLAAMIEVAVNLRNADGTPAFLPSDGEDAMVAPVAEILREGQRSGEFGDFDPVVMARLIRDSIDGVAGHTARDADFDVDAHADQLVRIYLAAVQPTPPPSA</sequence>
<dbReference type="Gene3D" id="1.10.357.10">
    <property type="entry name" value="Tetracycline Repressor, domain 2"/>
    <property type="match status" value="1"/>
</dbReference>
<dbReference type="GO" id="GO:0000976">
    <property type="term" value="F:transcription cis-regulatory region binding"/>
    <property type="evidence" value="ECO:0007669"/>
    <property type="project" value="TreeGrafter"/>
</dbReference>
<dbReference type="InterPro" id="IPR001647">
    <property type="entry name" value="HTH_TetR"/>
</dbReference>
<keyword evidence="2 4" id="KW-0238">DNA-binding</keyword>
<dbReference type="SUPFAM" id="SSF46689">
    <property type="entry name" value="Homeodomain-like"/>
    <property type="match status" value="1"/>
</dbReference>
<dbReference type="InterPro" id="IPR050109">
    <property type="entry name" value="HTH-type_TetR-like_transc_reg"/>
</dbReference>
<keyword evidence="1" id="KW-0805">Transcription regulation</keyword>
<evidence type="ECO:0000256" key="4">
    <source>
        <dbReference type="PROSITE-ProRule" id="PRU00335"/>
    </source>
</evidence>
<feature type="DNA-binding region" description="H-T-H motif" evidence="4">
    <location>
        <begin position="39"/>
        <end position="58"/>
    </location>
</feature>
<dbReference type="Gene3D" id="1.10.10.60">
    <property type="entry name" value="Homeodomain-like"/>
    <property type="match status" value="1"/>
</dbReference>
<feature type="domain" description="HTH tetR-type" evidence="5">
    <location>
        <begin position="16"/>
        <end position="76"/>
    </location>
</feature>
<dbReference type="PANTHER" id="PTHR30055">
    <property type="entry name" value="HTH-TYPE TRANSCRIPTIONAL REGULATOR RUTR"/>
    <property type="match status" value="1"/>
</dbReference>
<protein>
    <submittedName>
        <fullName evidence="6">DNA-binding transcriptional regulator, AcrR family</fullName>
    </submittedName>
</protein>
<dbReference type="STRING" id="47312.SAMN04489765_0571"/>
<evidence type="ECO:0000259" key="5">
    <source>
        <dbReference type="PROSITE" id="PS50977"/>
    </source>
</evidence>
<keyword evidence="3" id="KW-0804">Transcription</keyword>
<organism evidence="6 7">
    <name type="scientific">Tsukamurella pulmonis</name>
    <dbReference type="NCBI Taxonomy" id="47312"/>
    <lineage>
        <taxon>Bacteria</taxon>
        <taxon>Bacillati</taxon>
        <taxon>Actinomycetota</taxon>
        <taxon>Actinomycetes</taxon>
        <taxon>Mycobacteriales</taxon>
        <taxon>Tsukamurellaceae</taxon>
        <taxon>Tsukamurella</taxon>
    </lineage>
</organism>
<dbReference type="InterPro" id="IPR023772">
    <property type="entry name" value="DNA-bd_HTH_TetR-type_CS"/>
</dbReference>
<proteinExistence type="predicted"/>
<dbReference type="Pfam" id="PF00440">
    <property type="entry name" value="TetR_N"/>
    <property type="match status" value="1"/>
</dbReference>
<name>A0A1H1B727_9ACTN</name>
<evidence type="ECO:0000256" key="1">
    <source>
        <dbReference type="ARBA" id="ARBA00023015"/>
    </source>
</evidence>
<evidence type="ECO:0000313" key="6">
    <source>
        <dbReference type="EMBL" id="SDQ47755.1"/>
    </source>
</evidence>